<reference evidence="7" key="2">
    <citation type="submission" date="2020-02" db="EMBL/GenBank/DDBJ databases">
        <title>Identification and distribution of gene clusters putatively required for synthesis of sphingolipid metabolism inhibitors in phylogenetically diverse species of the filamentous fungus Fusarium.</title>
        <authorList>
            <person name="Kim H.-S."/>
            <person name="Busman M."/>
            <person name="Brown D.W."/>
            <person name="Divon H."/>
            <person name="Uhlig S."/>
            <person name="Proctor R.H."/>
        </authorList>
    </citation>
    <scope>NUCLEOTIDE SEQUENCE</scope>
    <source>
        <strain evidence="7">NRRL 25174</strain>
    </source>
</reference>
<dbReference type="GO" id="GO:0006351">
    <property type="term" value="P:DNA-templated transcription"/>
    <property type="evidence" value="ECO:0007669"/>
    <property type="project" value="InterPro"/>
</dbReference>
<dbReference type="Pfam" id="PF04082">
    <property type="entry name" value="Fungal_trans"/>
    <property type="match status" value="1"/>
</dbReference>
<feature type="coiled-coil region" evidence="4">
    <location>
        <begin position="85"/>
        <end position="112"/>
    </location>
</feature>
<evidence type="ECO:0000256" key="1">
    <source>
        <dbReference type="ARBA" id="ARBA00004123"/>
    </source>
</evidence>
<dbReference type="GO" id="GO:0008270">
    <property type="term" value="F:zinc ion binding"/>
    <property type="evidence" value="ECO:0007669"/>
    <property type="project" value="InterPro"/>
</dbReference>
<dbReference type="SMART" id="SM00066">
    <property type="entry name" value="GAL4"/>
    <property type="match status" value="1"/>
</dbReference>
<organism evidence="7 8">
    <name type="scientific">Fusarium beomiforme</name>
    <dbReference type="NCBI Taxonomy" id="44412"/>
    <lineage>
        <taxon>Eukaryota</taxon>
        <taxon>Fungi</taxon>
        <taxon>Dikarya</taxon>
        <taxon>Ascomycota</taxon>
        <taxon>Pezizomycotina</taxon>
        <taxon>Sordariomycetes</taxon>
        <taxon>Hypocreomycetidae</taxon>
        <taxon>Hypocreales</taxon>
        <taxon>Nectriaceae</taxon>
        <taxon>Fusarium</taxon>
        <taxon>Fusarium burgessii species complex</taxon>
    </lineage>
</organism>
<evidence type="ECO:0000256" key="5">
    <source>
        <dbReference type="SAM" id="MobiDB-lite"/>
    </source>
</evidence>
<keyword evidence="2" id="KW-0479">Metal-binding</keyword>
<dbReference type="CDD" id="cd12148">
    <property type="entry name" value="fungal_TF_MHR"/>
    <property type="match status" value="1"/>
</dbReference>
<proteinExistence type="predicted"/>
<evidence type="ECO:0000313" key="7">
    <source>
        <dbReference type="EMBL" id="KAF4335780.1"/>
    </source>
</evidence>
<dbReference type="Gene3D" id="4.10.240.10">
    <property type="entry name" value="Zn(2)-C6 fungal-type DNA-binding domain"/>
    <property type="match status" value="1"/>
</dbReference>
<accession>A0A9P5ABJ0</accession>
<feature type="domain" description="Zn(2)-C6 fungal-type" evidence="6">
    <location>
        <begin position="40"/>
        <end position="69"/>
    </location>
</feature>
<keyword evidence="3" id="KW-0539">Nucleus</keyword>
<evidence type="ECO:0000256" key="2">
    <source>
        <dbReference type="ARBA" id="ARBA00022723"/>
    </source>
</evidence>
<evidence type="ECO:0000256" key="4">
    <source>
        <dbReference type="SAM" id="Coils"/>
    </source>
</evidence>
<dbReference type="PANTHER" id="PTHR31001">
    <property type="entry name" value="UNCHARACTERIZED TRANSCRIPTIONAL REGULATORY PROTEIN"/>
    <property type="match status" value="1"/>
</dbReference>
<dbReference type="CDD" id="cd00067">
    <property type="entry name" value="GAL4"/>
    <property type="match status" value="1"/>
</dbReference>
<keyword evidence="4" id="KW-0175">Coiled coil</keyword>
<protein>
    <submittedName>
        <fullName evidence="7">Bikaverin cluster-transcription factor</fullName>
    </submittedName>
</protein>
<dbReference type="GO" id="GO:0003677">
    <property type="term" value="F:DNA binding"/>
    <property type="evidence" value="ECO:0007669"/>
    <property type="project" value="InterPro"/>
</dbReference>
<dbReference type="GO" id="GO:0005634">
    <property type="term" value="C:nucleus"/>
    <property type="evidence" value="ECO:0007669"/>
    <property type="project" value="UniProtKB-SubCell"/>
</dbReference>
<dbReference type="Proteomes" id="UP000730481">
    <property type="component" value="Unassembled WGS sequence"/>
</dbReference>
<evidence type="ECO:0000313" key="8">
    <source>
        <dbReference type="Proteomes" id="UP000730481"/>
    </source>
</evidence>
<name>A0A9P5ABJ0_9HYPO</name>
<dbReference type="InterPro" id="IPR007219">
    <property type="entry name" value="XnlR_reg_dom"/>
</dbReference>
<dbReference type="AlphaFoldDB" id="A0A9P5ABJ0"/>
<dbReference type="PROSITE" id="PS00463">
    <property type="entry name" value="ZN2_CY6_FUNGAL_1"/>
    <property type="match status" value="1"/>
</dbReference>
<dbReference type="GO" id="GO:0000981">
    <property type="term" value="F:DNA-binding transcription factor activity, RNA polymerase II-specific"/>
    <property type="evidence" value="ECO:0007669"/>
    <property type="project" value="InterPro"/>
</dbReference>
<dbReference type="InterPro" id="IPR001138">
    <property type="entry name" value="Zn2Cys6_DnaBD"/>
</dbReference>
<dbReference type="PANTHER" id="PTHR31001:SF57">
    <property type="entry name" value="ZN(II)2CYS6 TRANSCRIPTION FACTOR (EUROFUNG)"/>
    <property type="match status" value="1"/>
</dbReference>
<dbReference type="OrthoDB" id="435881at2759"/>
<keyword evidence="8" id="KW-1185">Reference proteome</keyword>
<feature type="region of interest" description="Disordered" evidence="5">
    <location>
        <begin position="1"/>
        <end position="31"/>
    </location>
</feature>
<comment type="caution">
    <text evidence="7">The sequence shown here is derived from an EMBL/GenBank/DDBJ whole genome shotgun (WGS) entry which is preliminary data.</text>
</comment>
<evidence type="ECO:0000256" key="3">
    <source>
        <dbReference type="ARBA" id="ARBA00023242"/>
    </source>
</evidence>
<comment type="subcellular location">
    <subcellularLocation>
        <location evidence="1">Nucleus</location>
    </subcellularLocation>
</comment>
<dbReference type="Pfam" id="PF00172">
    <property type="entry name" value="Zn_clus"/>
    <property type="match status" value="1"/>
</dbReference>
<dbReference type="PROSITE" id="PS50048">
    <property type="entry name" value="ZN2_CY6_FUNGAL_2"/>
    <property type="match status" value="1"/>
</dbReference>
<sequence>MDSSTPNSSPPGIPEALSASEAAQTPVPSSIPSDPLPLRSCVFCRRRKVKCDRQKPCSNCLRANIECTYPAGRGRAAKRSSRALDTRLVDRLQKLENIIKQLTSQVDATANNSLSATETQASDTSALRDVAAADPSEPNSSNPDALIEKQIGRLMIDDSKSYYVSNILWANLGNEIEELRDMLHDPLSEEEDNFHTNGFTSLPELASPSGTNAAVLGFGALTQSLLSYHPPMSTSVTLLGIFTENVLPLVHVFHMPTTEQLFWDAIVALDSLDRNTECLLFALYYSTVISMDEGQCLTVLGESRSSSLDKFRFAVEQAMARANLLNTQSLILLQAIVLFLSGLRNEDDSRTTWSLTSLVFHIAQAMGLHRDGSTFGLKPFDTELRRRLWWHICLLDMRSSEFHGYQPIVRADMFDTKPPLNINDSDINPQKLEAPTEHEGYTEMTFCLVRCEVMRAGWKVGYASPTPNSASDAVDDRESIVQNLKNKLEHRYLRYCNSPIPIALFTSTVARLMIARTWLAVHYPSRQQDHTSTISNTDREQLFSTSIEILELSTVILTNVSISRWTWHSKTHIQWHAVILVLSEICTRPSSPECDRAWEFVNTVHNRWNMKESGKRGNLWRPIQRLMAKARYVREMQQLDPGYHIARKAAAPGRISTTEMDIHPNFPRPYSTPDVTDPGEYMNWVLGDLGIDIYGGMTDKPSWG</sequence>
<dbReference type="InterPro" id="IPR036864">
    <property type="entry name" value="Zn2-C6_fun-type_DNA-bd_sf"/>
</dbReference>
<evidence type="ECO:0000259" key="6">
    <source>
        <dbReference type="PROSITE" id="PS50048"/>
    </source>
</evidence>
<reference evidence="7" key="1">
    <citation type="journal article" date="2017" name="Mycologia">
        <title>Fusarium algeriense, sp. nov., a novel toxigenic crown rot pathogen of durum wheat from Algeria is nested in the Fusarium burgessii species complex.</title>
        <authorList>
            <person name="Laraba I."/>
            <person name="Keddad A."/>
            <person name="Boureghda H."/>
            <person name="Abdallah N."/>
            <person name="Vaughan M.M."/>
            <person name="Proctor R.H."/>
            <person name="Busman M."/>
            <person name="O'Donnell K."/>
        </authorList>
    </citation>
    <scope>NUCLEOTIDE SEQUENCE</scope>
    <source>
        <strain evidence="7">NRRL 25174</strain>
    </source>
</reference>
<feature type="compositionally biased region" description="Polar residues" evidence="5">
    <location>
        <begin position="21"/>
        <end position="31"/>
    </location>
</feature>
<dbReference type="EMBL" id="PVQB02000534">
    <property type="protein sequence ID" value="KAF4335780.1"/>
    <property type="molecule type" value="Genomic_DNA"/>
</dbReference>
<gene>
    <name evidence="7" type="ORF">FBEOM_10371</name>
</gene>
<dbReference type="InterPro" id="IPR050613">
    <property type="entry name" value="Sec_Metabolite_Reg"/>
</dbReference>
<dbReference type="SMART" id="SM00906">
    <property type="entry name" value="Fungal_trans"/>
    <property type="match status" value="1"/>
</dbReference>
<dbReference type="SUPFAM" id="SSF57701">
    <property type="entry name" value="Zn2/Cys6 DNA-binding domain"/>
    <property type="match status" value="1"/>
</dbReference>